<evidence type="ECO:0000313" key="2">
    <source>
        <dbReference type="EMBL" id="MEE1944270.1"/>
    </source>
</evidence>
<keyword evidence="1" id="KW-0732">Signal</keyword>
<accession>A0ABU7I487</accession>
<reference evidence="2 3" key="1">
    <citation type="submission" date="2024-01" db="EMBL/GenBank/DDBJ databases">
        <title>Pedobacter sp. nov., isolated from fresh soil.</title>
        <authorList>
            <person name="Le N.T.T."/>
        </authorList>
    </citation>
    <scope>NUCLEOTIDE SEQUENCE [LARGE SCALE GENOMIC DNA]</scope>
    <source>
        <strain evidence="2 3">KR3-3</strain>
    </source>
</reference>
<protein>
    <recommendedName>
        <fullName evidence="4">Outer membrane lipoprotein carrier protein LolA</fullName>
    </recommendedName>
</protein>
<feature type="signal peptide" evidence="1">
    <location>
        <begin position="1"/>
        <end position="20"/>
    </location>
</feature>
<comment type="caution">
    <text evidence="2">The sequence shown here is derived from an EMBL/GenBank/DDBJ whole genome shotgun (WGS) entry which is preliminary data.</text>
</comment>
<keyword evidence="3" id="KW-1185">Reference proteome</keyword>
<evidence type="ECO:0008006" key="4">
    <source>
        <dbReference type="Google" id="ProtNLM"/>
    </source>
</evidence>
<sequence length="211" mass="24310">MLLKKLLILLLVLCSYGLQAQTNFRQIEIALGKQRNEQKISDNEYYSRLKSEAGVLSELNLWIESEDTIVVKSGTKKLSLRFPEKFQIVMPNGNKYAQAYLQNNTSDSLHIARIDATINKVKEYFFINKKWVAYRTNGTSTCGNSYFDSKLAPHRQLTLHLDNEDLTKGKNKIKYKIQINLGNQVIESNVITVRLYDSQLKRITESTLKTK</sequence>
<organism evidence="2 3">
    <name type="scientific">Pedobacter albus</name>
    <dbReference type="NCBI Taxonomy" id="3113905"/>
    <lineage>
        <taxon>Bacteria</taxon>
        <taxon>Pseudomonadati</taxon>
        <taxon>Bacteroidota</taxon>
        <taxon>Sphingobacteriia</taxon>
        <taxon>Sphingobacteriales</taxon>
        <taxon>Sphingobacteriaceae</taxon>
        <taxon>Pedobacter</taxon>
    </lineage>
</organism>
<dbReference type="EMBL" id="JAZDQT010000001">
    <property type="protein sequence ID" value="MEE1944270.1"/>
    <property type="molecule type" value="Genomic_DNA"/>
</dbReference>
<dbReference type="RefSeq" id="WP_330106645.1">
    <property type="nucleotide sequence ID" value="NZ_JAZDQT010000001.1"/>
</dbReference>
<evidence type="ECO:0000256" key="1">
    <source>
        <dbReference type="SAM" id="SignalP"/>
    </source>
</evidence>
<gene>
    <name evidence="2" type="ORF">VRU48_04075</name>
</gene>
<dbReference type="Proteomes" id="UP001336835">
    <property type="component" value="Unassembled WGS sequence"/>
</dbReference>
<feature type="chain" id="PRO_5046473225" description="Outer membrane lipoprotein carrier protein LolA" evidence="1">
    <location>
        <begin position="21"/>
        <end position="211"/>
    </location>
</feature>
<proteinExistence type="predicted"/>
<name>A0ABU7I487_9SPHI</name>
<evidence type="ECO:0000313" key="3">
    <source>
        <dbReference type="Proteomes" id="UP001336835"/>
    </source>
</evidence>